<name>A0A7N0VDQ3_KALFE</name>
<dbReference type="GO" id="GO:0005506">
    <property type="term" value="F:iron ion binding"/>
    <property type="evidence" value="ECO:0007669"/>
    <property type="project" value="InterPro"/>
</dbReference>
<dbReference type="GO" id="GO:0016705">
    <property type="term" value="F:oxidoreductase activity, acting on paired donors, with incorporation or reduction of molecular oxygen"/>
    <property type="evidence" value="ECO:0007669"/>
    <property type="project" value="InterPro"/>
</dbReference>
<dbReference type="Pfam" id="PF00067">
    <property type="entry name" value="p450"/>
    <property type="match status" value="1"/>
</dbReference>
<keyword evidence="3 11" id="KW-0349">Heme</keyword>
<evidence type="ECO:0000256" key="12">
    <source>
        <dbReference type="RuleBase" id="RU000461"/>
    </source>
</evidence>
<keyword evidence="8 11" id="KW-0408">Iron</keyword>
<dbReference type="OMA" id="EQDETIC"/>
<keyword evidence="10" id="KW-0472">Membrane</keyword>
<evidence type="ECO:0000256" key="9">
    <source>
        <dbReference type="ARBA" id="ARBA00023033"/>
    </source>
</evidence>
<evidence type="ECO:0000256" key="1">
    <source>
        <dbReference type="ARBA" id="ARBA00004370"/>
    </source>
</evidence>
<dbReference type="Gramene" id="Kaladp0630s0002.1.v1.1">
    <property type="protein sequence ID" value="Kaladp0630s0002.1.v1.1"/>
    <property type="gene ID" value="Kaladp0630s0002.v1.1"/>
</dbReference>
<accession>A0A7N0VDQ3</accession>
<evidence type="ECO:0000256" key="3">
    <source>
        <dbReference type="ARBA" id="ARBA00022617"/>
    </source>
</evidence>
<dbReference type="SUPFAM" id="SSF48264">
    <property type="entry name" value="Cytochrome P450"/>
    <property type="match status" value="1"/>
</dbReference>
<evidence type="ECO:0000256" key="11">
    <source>
        <dbReference type="PIRSR" id="PIRSR602403-1"/>
    </source>
</evidence>
<evidence type="ECO:0008006" key="15">
    <source>
        <dbReference type="Google" id="ProtNLM"/>
    </source>
</evidence>
<dbReference type="GO" id="GO:0004497">
    <property type="term" value="F:monooxygenase activity"/>
    <property type="evidence" value="ECO:0007669"/>
    <property type="project" value="UniProtKB-KW"/>
</dbReference>
<feature type="binding site" description="axial binding residue" evidence="11">
    <location>
        <position position="126"/>
    </location>
    <ligand>
        <name>heme</name>
        <dbReference type="ChEBI" id="CHEBI:30413"/>
    </ligand>
    <ligandPart>
        <name>Fe</name>
        <dbReference type="ChEBI" id="CHEBI:18248"/>
    </ligandPart>
</feature>
<reference evidence="13" key="1">
    <citation type="submission" date="2021-01" db="UniProtKB">
        <authorList>
            <consortium name="EnsemblPlants"/>
        </authorList>
    </citation>
    <scope>IDENTIFICATION</scope>
</reference>
<organism evidence="13 14">
    <name type="scientific">Kalanchoe fedtschenkoi</name>
    <name type="common">Lavender scallops</name>
    <name type="synonym">South American air plant</name>
    <dbReference type="NCBI Taxonomy" id="63787"/>
    <lineage>
        <taxon>Eukaryota</taxon>
        <taxon>Viridiplantae</taxon>
        <taxon>Streptophyta</taxon>
        <taxon>Embryophyta</taxon>
        <taxon>Tracheophyta</taxon>
        <taxon>Spermatophyta</taxon>
        <taxon>Magnoliopsida</taxon>
        <taxon>eudicotyledons</taxon>
        <taxon>Gunneridae</taxon>
        <taxon>Pentapetalae</taxon>
        <taxon>Saxifragales</taxon>
        <taxon>Crassulaceae</taxon>
        <taxon>Kalanchoe</taxon>
    </lineage>
</organism>
<dbReference type="Gene3D" id="1.10.630.10">
    <property type="entry name" value="Cytochrome P450"/>
    <property type="match status" value="1"/>
</dbReference>
<dbReference type="GO" id="GO:0016020">
    <property type="term" value="C:membrane"/>
    <property type="evidence" value="ECO:0007669"/>
    <property type="project" value="UniProtKB-SubCell"/>
</dbReference>
<comment type="similarity">
    <text evidence="2 12">Belongs to the cytochrome P450 family.</text>
</comment>
<keyword evidence="7 12" id="KW-0560">Oxidoreductase</keyword>
<keyword evidence="5 11" id="KW-0479">Metal-binding</keyword>
<evidence type="ECO:0000256" key="7">
    <source>
        <dbReference type="ARBA" id="ARBA00023002"/>
    </source>
</evidence>
<keyword evidence="4" id="KW-0812">Transmembrane</keyword>
<dbReference type="PRINTS" id="PR00465">
    <property type="entry name" value="EP450IV"/>
</dbReference>
<dbReference type="GO" id="GO:0020037">
    <property type="term" value="F:heme binding"/>
    <property type="evidence" value="ECO:0007669"/>
    <property type="project" value="InterPro"/>
</dbReference>
<proteinExistence type="inferred from homology"/>
<evidence type="ECO:0000256" key="2">
    <source>
        <dbReference type="ARBA" id="ARBA00010617"/>
    </source>
</evidence>
<comment type="cofactor">
    <cofactor evidence="11">
        <name>heme</name>
        <dbReference type="ChEBI" id="CHEBI:30413"/>
    </cofactor>
</comment>
<keyword evidence="6" id="KW-1133">Transmembrane helix</keyword>
<dbReference type="InterPro" id="IPR050665">
    <property type="entry name" value="Cytochrome_P450_Monooxygen"/>
</dbReference>
<evidence type="ECO:0000256" key="6">
    <source>
        <dbReference type="ARBA" id="ARBA00022989"/>
    </source>
</evidence>
<dbReference type="Proteomes" id="UP000594263">
    <property type="component" value="Unplaced"/>
</dbReference>
<comment type="subcellular location">
    <subcellularLocation>
        <location evidence="1">Membrane</location>
    </subcellularLocation>
</comment>
<dbReference type="PANTHER" id="PTHR24282">
    <property type="entry name" value="CYTOCHROME P450 FAMILY MEMBER"/>
    <property type="match status" value="1"/>
</dbReference>
<evidence type="ECO:0000313" key="14">
    <source>
        <dbReference type="Proteomes" id="UP000594263"/>
    </source>
</evidence>
<dbReference type="InterPro" id="IPR001128">
    <property type="entry name" value="Cyt_P450"/>
</dbReference>
<evidence type="ECO:0000256" key="10">
    <source>
        <dbReference type="ARBA" id="ARBA00023136"/>
    </source>
</evidence>
<keyword evidence="9 12" id="KW-0503">Monooxygenase</keyword>
<protein>
    <recommendedName>
        <fullName evidence="15">Cytochrome P450</fullName>
    </recommendedName>
</protein>
<keyword evidence="14" id="KW-1185">Reference proteome</keyword>
<dbReference type="PANTHER" id="PTHR24282:SF254">
    <property type="entry name" value="CYTOCHROME P450 CYP72A219-LIKE"/>
    <property type="match status" value="1"/>
</dbReference>
<evidence type="ECO:0000256" key="8">
    <source>
        <dbReference type="ARBA" id="ARBA00023004"/>
    </source>
</evidence>
<evidence type="ECO:0000313" key="13">
    <source>
        <dbReference type="EnsemblPlants" id="Kaladp0630s0002.1.v1.1"/>
    </source>
</evidence>
<dbReference type="InterPro" id="IPR017972">
    <property type="entry name" value="Cyt_P450_CS"/>
</dbReference>
<sequence>MILLSQYQEWQERARDEVLQIFGLEKPNYDCLHHLKIVNMILHEVLRLYPPILALTRQTHKEIKLGDVALPAGVVISLPVLSIQRDPELWGKDANEFKPDRFSEGVSKATKGKVTFLPFGGGPRICIGQNFALLEAKMAIALILQRFSLELSPSYTHTPHALITLQPQHGAPLILRKR</sequence>
<dbReference type="EnsemblPlants" id="Kaladp0630s0002.1.v1.1">
    <property type="protein sequence ID" value="Kaladp0630s0002.1.v1.1"/>
    <property type="gene ID" value="Kaladp0630s0002.v1.1"/>
</dbReference>
<dbReference type="InterPro" id="IPR002403">
    <property type="entry name" value="Cyt_P450_E_grp-IV"/>
</dbReference>
<evidence type="ECO:0000256" key="4">
    <source>
        <dbReference type="ARBA" id="ARBA00022692"/>
    </source>
</evidence>
<evidence type="ECO:0000256" key="5">
    <source>
        <dbReference type="ARBA" id="ARBA00022723"/>
    </source>
</evidence>
<dbReference type="AlphaFoldDB" id="A0A7N0VDQ3"/>
<dbReference type="PRINTS" id="PR00385">
    <property type="entry name" value="P450"/>
</dbReference>
<dbReference type="PROSITE" id="PS00086">
    <property type="entry name" value="CYTOCHROME_P450"/>
    <property type="match status" value="1"/>
</dbReference>
<dbReference type="InterPro" id="IPR036396">
    <property type="entry name" value="Cyt_P450_sf"/>
</dbReference>